<dbReference type="InterPro" id="IPR040079">
    <property type="entry name" value="Glutathione_S-Trfase"/>
</dbReference>
<dbReference type="InterPro" id="IPR036282">
    <property type="entry name" value="Glutathione-S-Trfase_C_sf"/>
</dbReference>
<evidence type="ECO:0000259" key="3">
    <source>
        <dbReference type="PROSITE" id="PS50405"/>
    </source>
</evidence>
<evidence type="ECO:0000313" key="5">
    <source>
        <dbReference type="Proteomes" id="UP000594454"/>
    </source>
</evidence>
<reference evidence="4 5" key="1">
    <citation type="submission" date="2020-11" db="EMBL/GenBank/DDBJ databases">
        <authorList>
            <person name="Wallbank WR R."/>
            <person name="Pardo Diaz C."/>
            <person name="Kozak K."/>
            <person name="Martin S."/>
            <person name="Jiggins C."/>
            <person name="Moest M."/>
            <person name="Warren A I."/>
            <person name="Generalovic N T."/>
            <person name="Byers J.R.P. K."/>
            <person name="Montejo-Kovacevich G."/>
            <person name="Yen C E."/>
        </authorList>
    </citation>
    <scope>NUCLEOTIDE SEQUENCE [LARGE SCALE GENOMIC DNA]</scope>
</reference>
<name>A0A7R8UZ27_HERIL</name>
<dbReference type="Pfam" id="PF00043">
    <property type="entry name" value="GST_C"/>
    <property type="match status" value="1"/>
</dbReference>
<protein>
    <submittedName>
        <fullName evidence="4">Uncharacterized protein</fullName>
    </submittedName>
</protein>
<dbReference type="SMR" id="A0A7R8UZ27"/>
<dbReference type="InterPro" id="IPR004046">
    <property type="entry name" value="GST_C"/>
</dbReference>
<proteinExistence type="predicted"/>
<dbReference type="InParanoid" id="A0A7R8UZ27"/>
<dbReference type="OrthoDB" id="2309723at2759"/>
<dbReference type="OMA" id="YESHAIM"/>
<dbReference type="PROSITE" id="PS50404">
    <property type="entry name" value="GST_NTER"/>
    <property type="match status" value="1"/>
</dbReference>
<feature type="domain" description="GST N-terminal" evidence="2">
    <location>
        <begin position="2"/>
        <end position="83"/>
    </location>
</feature>
<dbReference type="CDD" id="cd03045">
    <property type="entry name" value="GST_N_Delta_Epsilon"/>
    <property type="match status" value="1"/>
</dbReference>
<dbReference type="PROSITE" id="PS50405">
    <property type="entry name" value="GST_CTER"/>
    <property type="match status" value="1"/>
</dbReference>
<dbReference type="GO" id="GO:0006749">
    <property type="term" value="P:glutathione metabolic process"/>
    <property type="evidence" value="ECO:0007669"/>
    <property type="project" value="TreeGrafter"/>
</dbReference>
<dbReference type="Proteomes" id="UP000594454">
    <property type="component" value="Chromosome 4"/>
</dbReference>
<comment type="subunit">
    <text evidence="1">Homodimer.</text>
</comment>
<dbReference type="InterPro" id="IPR010987">
    <property type="entry name" value="Glutathione-S-Trfase_C-like"/>
</dbReference>
<dbReference type="EMBL" id="LR899012">
    <property type="protein sequence ID" value="CAD7089141.1"/>
    <property type="molecule type" value="Genomic_DNA"/>
</dbReference>
<dbReference type="PANTHER" id="PTHR43969">
    <property type="entry name" value="GLUTATHIONE S TRANSFERASE D10, ISOFORM A-RELATED"/>
    <property type="match status" value="1"/>
</dbReference>
<feature type="domain" description="GST C-terminal" evidence="3">
    <location>
        <begin position="90"/>
        <end position="209"/>
    </location>
</feature>
<dbReference type="Gene3D" id="1.20.1050.10">
    <property type="match status" value="1"/>
</dbReference>
<dbReference type="SFLD" id="SFLDG01153">
    <property type="entry name" value="Main.4:_Theta-like"/>
    <property type="match status" value="1"/>
</dbReference>
<sequence>MKKPVLYGMDISSVCRSVSLVAKAIDLDLEFVEVNLFAGDHKSPEFLRMNPQHTIPTLDDNGNFLWDSHAIIPYLVQTYGRNDDLYPQDDIFKRARIDQRLHFDNGILYAQLRKAVTPIFFKFGTTIPQEVIIEVNAAYEFMETFLKDGLYLVGNSLTIADLSCAASISSLFELIPAEVIRFSKLHAWFQRIRGLPYYHEANGRGNTKYIALIRELREKNAMC</sequence>
<evidence type="ECO:0000256" key="1">
    <source>
        <dbReference type="ARBA" id="ARBA00011738"/>
    </source>
</evidence>
<dbReference type="SFLD" id="SFLDS00019">
    <property type="entry name" value="Glutathione_Transferase_(cytos"/>
    <property type="match status" value="1"/>
</dbReference>
<organism evidence="4 5">
    <name type="scientific">Hermetia illucens</name>
    <name type="common">Black soldier fly</name>
    <dbReference type="NCBI Taxonomy" id="343691"/>
    <lineage>
        <taxon>Eukaryota</taxon>
        <taxon>Metazoa</taxon>
        <taxon>Ecdysozoa</taxon>
        <taxon>Arthropoda</taxon>
        <taxon>Hexapoda</taxon>
        <taxon>Insecta</taxon>
        <taxon>Pterygota</taxon>
        <taxon>Neoptera</taxon>
        <taxon>Endopterygota</taxon>
        <taxon>Diptera</taxon>
        <taxon>Brachycera</taxon>
        <taxon>Stratiomyomorpha</taxon>
        <taxon>Stratiomyidae</taxon>
        <taxon>Hermetiinae</taxon>
        <taxon>Hermetia</taxon>
    </lineage>
</organism>
<evidence type="ECO:0000313" key="4">
    <source>
        <dbReference type="EMBL" id="CAD7089141.1"/>
    </source>
</evidence>
<evidence type="ECO:0000259" key="2">
    <source>
        <dbReference type="PROSITE" id="PS50404"/>
    </source>
</evidence>
<dbReference type="InterPro" id="IPR004045">
    <property type="entry name" value="Glutathione_S-Trfase_N"/>
</dbReference>
<dbReference type="InterPro" id="IPR036249">
    <property type="entry name" value="Thioredoxin-like_sf"/>
</dbReference>
<dbReference type="FunFam" id="1.20.1050.10:FF:000007">
    <property type="entry name" value="Glutathione S-transferase 1-1"/>
    <property type="match status" value="1"/>
</dbReference>
<gene>
    <name evidence="4" type="ORF">HERILL_LOCUS11715</name>
</gene>
<accession>A0A7R8UZ27</accession>
<dbReference type="SUPFAM" id="SSF52833">
    <property type="entry name" value="Thioredoxin-like"/>
    <property type="match status" value="1"/>
</dbReference>
<dbReference type="SUPFAM" id="SSF47616">
    <property type="entry name" value="GST C-terminal domain-like"/>
    <property type="match status" value="1"/>
</dbReference>
<dbReference type="PANTHER" id="PTHR43969:SF4">
    <property type="entry name" value="FI01423P-RELATED"/>
    <property type="match status" value="1"/>
</dbReference>
<dbReference type="Pfam" id="PF13417">
    <property type="entry name" value="GST_N_3"/>
    <property type="match status" value="1"/>
</dbReference>
<keyword evidence="5" id="KW-1185">Reference proteome</keyword>
<dbReference type="GO" id="GO:0004364">
    <property type="term" value="F:glutathione transferase activity"/>
    <property type="evidence" value="ECO:0007669"/>
    <property type="project" value="TreeGrafter"/>
</dbReference>
<dbReference type="Gene3D" id="3.40.30.10">
    <property type="entry name" value="Glutaredoxin"/>
    <property type="match status" value="1"/>
</dbReference>
<dbReference type="FunFam" id="3.40.30.10:FF:000034">
    <property type="entry name" value="glutathione S-transferase 1"/>
    <property type="match status" value="1"/>
</dbReference>
<dbReference type="SFLD" id="SFLDG00358">
    <property type="entry name" value="Main_(cytGST)"/>
    <property type="match status" value="1"/>
</dbReference>
<dbReference type="AlphaFoldDB" id="A0A7R8UZ27"/>
<dbReference type="CDD" id="cd03177">
    <property type="entry name" value="GST_C_Delta_Epsilon"/>
    <property type="match status" value="1"/>
</dbReference>